<dbReference type="PROSITE" id="PS00217">
    <property type="entry name" value="SUGAR_TRANSPORT_2"/>
    <property type="match status" value="1"/>
</dbReference>
<feature type="compositionally biased region" description="Acidic residues" evidence="5">
    <location>
        <begin position="579"/>
        <end position="593"/>
    </location>
</feature>
<feature type="transmembrane region" description="Helical" evidence="6">
    <location>
        <begin position="421"/>
        <end position="441"/>
    </location>
</feature>
<feature type="transmembrane region" description="Helical" evidence="6">
    <location>
        <begin position="330"/>
        <end position="350"/>
    </location>
</feature>
<comment type="caution">
    <text evidence="8">The sequence shown here is derived from an EMBL/GenBank/DDBJ whole genome shotgun (WGS) entry which is preliminary data.</text>
</comment>
<dbReference type="GO" id="GO:0016020">
    <property type="term" value="C:membrane"/>
    <property type="evidence" value="ECO:0007669"/>
    <property type="project" value="UniProtKB-SubCell"/>
</dbReference>
<keyword evidence="2 6" id="KW-0812">Transmembrane</keyword>
<evidence type="ECO:0000313" key="9">
    <source>
        <dbReference type="Proteomes" id="UP001303473"/>
    </source>
</evidence>
<evidence type="ECO:0000259" key="7">
    <source>
        <dbReference type="PROSITE" id="PS50850"/>
    </source>
</evidence>
<reference evidence="9" key="1">
    <citation type="journal article" date="2023" name="Mol. Phylogenet. Evol.">
        <title>Genome-scale phylogeny and comparative genomics of the fungal order Sordariales.</title>
        <authorList>
            <person name="Hensen N."/>
            <person name="Bonometti L."/>
            <person name="Westerberg I."/>
            <person name="Brannstrom I.O."/>
            <person name="Guillou S."/>
            <person name="Cros-Aarteil S."/>
            <person name="Calhoun S."/>
            <person name="Haridas S."/>
            <person name="Kuo A."/>
            <person name="Mondo S."/>
            <person name="Pangilinan J."/>
            <person name="Riley R."/>
            <person name="LaButti K."/>
            <person name="Andreopoulos B."/>
            <person name="Lipzen A."/>
            <person name="Chen C."/>
            <person name="Yan M."/>
            <person name="Daum C."/>
            <person name="Ng V."/>
            <person name="Clum A."/>
            <person name="Steindorff A."/>
            <person name="Ohm R.A."/>
            <person name="Martin F."/>
            <person name="Silar P."/>
            <person name="Natvig D.O."/>
            <person name="Lalanne C."/>
            <person name="Gautier V."/>
            <person name="Ament-Velasquez S.L."/>
            <person name="Kruys A."/>
            <person name="Hutchinson M.I."/>
            <person name="Powell A.J."/>
            <person name="Barry K."/>
            <person name="Miller A.N."/>
            <person name="Grigoriev I.V."/>
            <person name="Debuchy R."/>
            <person name="Gladieux P."/>
            <person name="Hiltunen Thoren M."/>
            <person name="Johannesson H."/>
        </authorList>
    </citation>
    <scope>NUCLEOTIDE SEQUENCE [LARGE SCALE GENOMIC DNA]</scope>
    <source>
        <strain evidence="9">CBS 340.73</strain>
    </source>
</reference>
<name>A0AAN6S670_9PEZI</name>
<dbReference type="InterPro" id="IPR020846">
    <property type="entry name" value="MFS_dom"/>
</dbReference>
<evidence type="ECO:0000313" key="8">
    <source>
        <dbReference type="EMBL" id="KAK3941885.1"/>
    </source>
</evidence>
<evidence type="ECO:0000256" key="2">
    <source>
        <dbReference type="ARBA" id="ARBA00022692"/>
    </source>
</evidence>
<feature type="transmembrane region" description="Helical" evidence="6">
    <location>
        <begin position="548"/>
        <end position="568"/>
    </location>
</feature>
<feature type="transmembrane region" description="Helical" evidence="6">
    <location>
        <begin position="119"/>
        <end position="138"/>
    </location>
</feature>
<dbReference type="GO" id="GO:0022857">
    <property type="term" value="F:transmembrane transporter activity"/>
    <property type="evidence" value="ECO:0007669"/>
    <property type="project" value="InterPro"/>
</dbReference>
<dbReference type="AlphaFoldDB" id="A0AAN6S670"/>
<feature type="region of interest" description="Disordered" evidence="5">
    <location>
        <begin position="579"/>
        <end position="613"/>
    </location>
</feature>
<dbReference type="InterPro" id="IPR005829">
    <property type="entry name" value="Sugar_transporter_CS"/>
</dbReference>
<feature type="transmembrane region" description="Helical" evidence="6">
    <location>
        <begin position="476"/>
        <end position="501"/>
    </location>
</feature>
<protein>
    <submittedName>
        <fullName evidence="8">MFS general substrate transporter</fullName>
    </submittedName>
</protein>
<gene>
    <name evidence="8" type="ORF">QBC46DRAFT_90296</name>
</gene>
<proteinExistence type="predicted"/>
<dbReference type="Pfam" id="PF00083">
    <property type="entry name" value="Sugar_tr"/>
    <property type="match status" value="2"/>
</dbReference>
<dbReference type="InterPro" id="IPR005828">
    <property type="entry name" value="MFS_sugar_transport-like"/>
</dbReference>
<feature type="transmembrane region" description="Helical" evidence="6">
    <location>
        <begin position="88"/>
        <end position="107"/>
    </location>
</feature>
<dbReference type="PROSITE" id="PS50850">
    <property type="entry name" value="MFS"/>
    <property type="match status" value="1"/>
</dbReference>
<feature type="transmembrane region" description="Helical" evidence="6">
    <location>
        <begin position="513"/>
        <end position="536"/>
    </location>
</feature>
<evidence type="ECO:0000256" key="5">
    <source>
        <dbReference type="SAM" id="MobiDB-lite"/>
    </source>
</evidence>
<sequence>MPMAVDMMYPDPERRRNRGFLGFDTSALPARDRQDRHQLRYQLDLNAWNLRIWGVAASGFLTDSYNLFATNVILATLSFVYFPHDRWVGLIINIFTLLGSVCGQLLFGFLADKYGRTRLYGIELVLVIVSTIGVATTSTGYGDIHFLALFTWWRFVMGVGIGAEYPLSAVITSEWSSTQSRATMLSSVFLMQPVGQALAQLVGVWVLLGEDAVHDLQGKQCGLNDLHDEECKKIIDGIWRIVIGSGAIPALLAIVFRFFLYDCGLFTLEVKNKPGNAFRDTQRVYGTPAAPNGITLGSPGGMSAMHSPQPTPLQFAREDLYNYFIRDKNWYYLLGTAMTWFFLDISFYGFSLDNRGTLADLWATTGKIPIDSQLSCWNSSLPGGNSTVPSWVQNGLPTWQTDVTEPCNTIYQTLLEQSKQYLLTVSIASIAGSGCFIFAANRIPRRQFLTASFLILTVLFLITGGVYYGVAHTKGAPATVVFVAICHFAFNFGANTLTFIIPAEIFPTCYRCTCHGISAAAGKVGSIVAVLVFYGINMGYNSSRRQGLIFLLFGSFMLAGAVYSWAYIPDIQRKVLVEDDDGGGFEGPPPEDESQGHGRRRHRRRPRFRYETKNLEELGEGRERARQEGELITIKDKWAEVQRRGRRRLSSVTTQT</sequence>
<dbReference type="Proteomes" id="UP001303473">
    <property type="component" value="Unassembled WGS sequence"/>
</dbReference>
<evidence type="ECO:0000256" key="6">
    <source>
        <dbReference type="SAM" id="Phobius"/>
    </source>
</evidence>
<keyword evidence="4 6" id="KW-0472">Membrane</keyword>
<dbReference type="SUPFAM" id="SSF103473">
    <property type="entry name" value="MFS general substrate transporter"/>
    <property type="match status" value="2"/>
</dbReference>
<feature type="transmembrane region" description="Helical" evidence="6">
    <location>
        <begin position="238"/>
        <end position="260"/>
    </location>
</feature>
<dbReference type="PANTHER" id="PTHR24064">
    <property type="entry name" value="SOLUTE CARRIER FAMILY 22 MEMBER"/>
    <property type="match status" value="1"/>
</dbReference>
<feature type="transmembrane region" description="Helical" evidence="6">
    <location>
        <begin position="144"/>
        <end position="167"/>
    </location>
</feature>
<feature type="transmembrane region" description="Helical" evidence="6">
    <location>
        <begin position="448"/>
        <end position="470"/>
    </location>
</feature>
<evidence type="ECO:0000256" key="4">
    <source>
        <dbReference type="ARBA" id="ARBA00023136"/>
    </source>
</evidence>
<feature type="domain" description="Major facilitator superfamily (MFS) profile" evidence="7">
    <location>
        <begin position="52"/>
        <end position="572"/>
    </location>
</feature>
<keyword evidence="3 6" id="KW-1133">Transmembrane helix</keyword>
<dbReference type="EMBL" id="MU853779">
    <property type="protein sequence ID" value="KAK3941885.1"/>
    <property type="molecule type" value="Genomic_DNA"/>
</dbReference>
<evidence type="ECO:0000256" key="3">
    <source>
        <dbReference type="ARBA" id="ARBA00022989"/>
    </source>
</evidence>
<evidence type="ECO:0000256" key="1">
    <source>
        <dbReference type="ARBA" id="ARBA00004141"/>
    </source>
</evidence>
<feature type="compositionally biased region" description="Basic residues" evidence="5">
    <location>
        <begin position="597"/>
        <end position="607"/>
    </location>
</feature>
<dbReference type="InterPro" id="IPR036259">
    <property type="entry name" value="MFS_trans_sf"/>
</dbReference>
<dbReference type="Gene3D" id="1.20.1250.20">
    <property type="entry name" value="MFS general substrate transporter like domains"/>
    <property type="match status" value="2"/>
</dbReference>
<comment type="subcellular location">
    <subcellularLocation>
        <location evidence="1">Membrane</location>
        <topology evidence="1">Multi-pass membrane protein</topology>
    </subcellularLocation>
</comment>
<feature type="transmembrane region" description="Helical" evidence="6">
    <location>
        <begin position="188"/>
        <end position="208"/>
    </location>
</feature>
<keyword evidence="9" id="KW-1185">Reference proteome</keyword>
<organism evidence="8 9">
    <name type="scientific">Diplogelasinospora grovesii</name>
    <dbReference type="NCBI Taxonomy" id="303347"/>
    <lineage>
        <taxon>Eukaryota</taxon>
        <taxon>Fungi</taxon>
        <taxon>Dikarya</taxon>
        <taxon>Ascomycota</taxon>
        <taxon>Pezizomycotina</taxon>
        <taxon>Sordariomycetes</taxon>
        <taxon>Sordariomycetidae</taxon>
        <taxon>Sordariales</taxon>
        <taxon>Diplogelasinosporaceae</taxon>
        <taxon>Diplogelasinospora</taxon>
    </lineage>
</organism>
<accession>A0AAN6S670</accession>